<feature type="region of interest" description="Disordered" evidence="1">
    <location>
        <begin position="26"/>
        <end position="68"/>
    </location>
</feature>
<organism evidence="2 3">
    <name type="scientific">Liparis tanakae</name>
    <name type="common">Tanaka's snailfish</name>
    <dbReference type="NCBI Taxonomy" id="230148"/>
    <lineage>
        <taxon>Eukaryota</taxon>
        <taxon>Metazoa</taxon>
        <taxon>Chordata</taxon>
        <taxon>Craniata</taxon>
        <taxon>Vertebrata</taxon>
        <taxon>Euteleostomi</taxon>
        <taxon>Actinopterygii</taxon>
        <taxon>Neopterygii</taxon>
        <taxon>Teleostei</taxon>
        <taxon>Neoteleostei</taxon>
        <taxon>Acanthomorphata</taxon>
        <taxon>Eupercaria</taxon>
        <taxon>Perciformes</taxon>
        <taxon>Cottioidei</taxon>
        <taxon>Cottales</taxon>
        <taxon>Liparidae</taxon>
        <taxon>Liparis</taxon>
    </lineage>
</organism>
<feature type="compositionally biased region" description="Basic and acidic residues" evidence="1">
    <location>
        <begin position="58"/>
        <end position="68"/>
    </location>
</feature>
<comment type="caution">
    <text evidence="2">The sequence shown here is derived from an EMBL/GenBank/DDBJ whole genome shotgun (WGS) entry which is preliminary data.</text>
</comment>
<sequence length="68" mass="7551">MFIFCSAAEEHKQSVYLNVAYQGHKNAGASHSSQRERDNTDTSTPTGHSVSNYLDLKAVLEDPRAGRR</sequence>
<protein>
    <submittedName>
        <fullName evidence="2">Uncharacterized protein</fullName>
    </submittedName>
</protein>
<reference evidence="2 3" key="1">
    <citation type="submission" date="2019-03" db="EMBL/GenBank/DDBJ databases">
        <title>First draft genome of Liparis tanakae, snailfish: a comprehensive survey of snailfish specific genes.</title>
        <authorList>
            <person name="Kim W."/>
            <person name="Song I."/>
            <person name="Jeong J.-H."/>
            <person name="Kim D."/>
            <person name="Kim S."/>
            <person name="Ryu S."/>
            <person name="Song J.Y."/>
            <person name="Lee S.K."/>
        </authorList>
    </citation>
    <scope>NUCLEOTIDE SEQUENCE [LARGE SCALE GENOMIC DNA]</scope>
    <source>
        <tissue evidence="2">Muscle</tissue>
    </source>
</reference>
<name>A0A4Z2HF96_9TELE</name>
<dbReference type="Proteomes" id="UP000314294">
    <property type="component" value="Unassembled WGS sequence"/>
</dbReference>
<evidence type="ECO:0000313" key="3">
    <source>
        <dbReference type="Proteomes" id="UP000314294"/>
    </source>
</evidence>
<gene>
    <name evidence="2" type="ORF">EYF80_025807</name>
</gene>
<evidence type="ECO:0000256" key="1">
    <source>
        <dbReference type="SAM" id="MobiDB-lite"/>
    </source>
</evidence>
<dbReference type="AlphaFoldDB" id="A0A4Z2HF96"/>
<proteinExistence type="predicted"/>
<evidence type="ECO:0000313" key="2">
    <source>
        <dbReference type="EMBL" id="TNN63965.1"/>
    </source>
</evidence>
<keyword evidence="3" id="KW-1185">Reference proteome</keyword>
<feature type="compositionally biased region" description="Polar residues" evidence="1">
    <location>
        <begin position="41"/>
        <end position="52"/>
    </location>
</feature>
<accession>A0A4Z2HF96</accession>
<dbReference type="EMBL" id="SRLO01000261">
    <property type="protein sequence ID" value="TNN63965.1"/>
    <property type="molecule type" value="Genomic_DNA"/>
</dbReference>